<dbReference type="FunFam" id="3.30.70.890:FF:000001">
    <property type="entry name" value="Galactokinase"/>
    <property type="match status" value="1"/>
</dbReference>
<keyword evidence="5" id="KW-0547">Nucleotide-binding</keyword>
<dbReference type="GO" id="GO:0005524">
    <property type="term" value="F:ATP binding"/>
    <property type="evidence" value="ECO:0007669"/>
    <property type="project" value="UniProtKB-UniRule"/>
</dbReference>
<reference evidence="15" key="1">
    <citation type="submission" date="2020-12" db="EMBL/GenBank/DDBJ databases">
        <title>Sanguibacter suaedae sp. nov., isolated from Suaeda aralocaspica.</title>
        <authorList>
            <person name="Ma Q."/>
        </authorList>
    </citation>
    <scope>NUCLEOTIDE SEQUENCE</scope>
    <source>
        <strain evidence="15">YZGR15</strain>
    </source>
</reference>
<evidence type="ECO:0000256" key="4">
    <source>
        <dbReference type="ARBA" id="ARBA00022723"/>
    </source>
</evidence>
<dbReference type="Pfam" id="PF08544">
    <property type="entry name" value="GHMP_kinases_C"/>
    <property type="match status" value="1"/>
</dbReference>
<keyword evidence="9" id="KW-0299">Galactose metabolism</keyword>
<evidence type="ECO:0000256" key="8">
    <source>
        <dbReference type="ARBA" id="ARBA00022842"/>
    </source>
</evidence>
<keyword evidence="3 15" id="KW-0808">Transferase</keyword>
<comment type="caution">
    <text evidence="15">The sequence shown here is derived from an EMBL/GenBank/DDBJ whole genome shotgun (WGS) entry which is preliminary data.</text>
</comment>
<dbReference type="InterPro" id="IPR013750">
    <property type="entry name" value="GHMP_kinase_C_dom"/>
</dbReference>
<evidence type="ECO:0000256" key="7">
    <source>
        <dbReference type="ARBA" id="ARBA00022840"/>
    </source>
</evidence>
<dbReference type="SUPFAM" id="SSF54211">
    <property type="entry name" value="Ribosomal protein S5 domain 2-like"/>
    <property type="match status" value="1"/>
</dbReference>
<dbReference type="PRINTS" id="PR00959">
    <property type="entry name" value="MEVGALKINASE"/>
</dbReference>
<evidence type="ECO:0000313" key="15">
    <source>
        <dbReference type="EMBL" id="MBI9115995.1"/>
    </source>
</evidence>
<name>A0A934IDZ7_9MICO</name>
<keyword evidence="2" id="KW-0963">Cytoplasm</keyword>
<feature type="domain" description="Galactokinase N-terminal" evidence="14">
    <location>
        <begin position="24"/>
        <end position="72"/>
    </location>
</feature>
<feature type="domain" description="GHMP kinase C-terminal" evidence="13">
    <location>
        <begin position="316"/>
        <end position="393"/>
    </location>
</feature>
<evidence type="ECO:0000256" key="11">
    <source>
        <dbReference type="NCBIfam" id="TIGR00131"/>
    </source>
</evidence>
<comment type="similarity">
    <text evidence="1">Belongs to the GHMP kinase family. GalK subfamily.</text>
</comment>
<evidence type="ECO:0000256" key="10">
    <source>
        <dbReference type="ARBA" id="ARBA00023277"/>
    </source>
</evidence>
<dbReference type="PANTHER" id="PTHR10457">
    <property type="entry name" value="MEVALONATE KINASE/GALACTOKINASE"/>
    <property type="match status" value="1"/>
</dbReference>
<evidence type="ECO:0000256" key="3">
    <source>
        <dbReference type="ARBA" id="ARBA00022679"/>
    </source>
</evidence>
<evidence type="ECO:0000259" key="13">
    <source>
        <dbReference type="Pfam" id="PF08544"/>
    </source>
</evidence>
<evidence type="ECO:0000259" key="12">
    <source>
        <dbReference type="Pfam" id="PF00288"/>
    </source>
</evidence>
<dbReference type="PRINTS" id="PR00473">
    <property type="entry name" value="GALCTOKINASE"/>
</dbReference>
<dbReference type="GO" id="GO:0005829">
    <property type="term" value="C:cytosol"/>
    <property type="evidence" value="ECO:0007669"/>
    <property type="project" value="TreeGrafter"/>
</dbReference>
<dbReference type="InterPro" id="IPR019539">
    <property type="entry name" value="GalKase_N"/>
</dbReference>
<dbReference type="InterPro" id="IPR014721">
    <property type="entry name" value="Ribsml_uS5_D2-typ_fold_subgr"/>
</dbReference>
<dbReference type="GO" id="GO:0006012">
    <property type="term" value="P:galactose metabolic process"/>
    <property type="evidence" value="ECO:0007669"/>
    <property type="project" value="UniProtKB-UniRule"/>
</dbReference>
<accession>A0A934IDZ7</accession>
<dbReference type="InterPro" id="IPR006204">
    <property type="entry name" value="GHMP_kinase_N_dom"/>
</dbReference>
<dbReference type="InterPro" id="IPR000705">
    <property type="entry name" value="Galactokinase"/>
</dbReference>
<dbReference type="GO" id="GO:0046872">
    <property type="term" value="F:metal ion binding"/>
    <property type="evidence" value="ECO:0007669"/>
    <property type="project" value="UniProtKB-KW"/>
</dbReference>
<dbReference type="PROSITE" id="PS00106">
    <property type="entry name" value="GALACTOKINASE"/>
    <property type="match status" value="1"/>
</dbReference>
<dbReference type="EC" id="2.7.1.6" evidence="11"/>
<evidence type="ECO:0000313" key="16">
    <source>
        <dbReference type="Proteomes" id="UP000602087"/>
    </source>
</evidence>
<feature type="domain" description="GHMP kinase N-terminal" evidence="12">
    <location>
        <begin position="107"/>
        <end position="201"/>
    </location>
</feature>
<evidence type="ECO:0000259" key="14">
    <source>
        <dbReference type="Pfam" id="PF10509"/>
    </source>
</evidence>
<dbReference type="Pfam" id="PF10509">
    <property type="entry name" value="GalKase_gal_bdg"/>
    <property type="match status" value="1"/>
</dbReference>
<dbReference type="Gene3D" id="3.30.70.890">
    <property type="entry name" value="GHMP kinase, C-terminal domain"/>
    <property type="match status" value="1"/>
</dbReference>
<proteinExistence type="inferred from homology"/>
<evidence type="ECO:0000256" key="5">
    <source>
        <dbReference type="ARBA" id="ARBA00022741"/>
    </source>
</evidence>
<dbReference type="FunFam" id="3.30.230.10:FF:000017">
    <property type="entry name" value="Galactokinase"/>
    <property type="match status" value="1"/>
</dbReference>
<keyword evidence="4" id="KW-0479">Metal-binding</keyword>
<dbReference type="InterPro" id="IPR006203">
    <property type="entry name" value="GHMP_knse_ATP-bd_CS"/>
</dbReference>
<sequence length="413" mass="42328">MSEFPAEWLDAWSVEDGSQAATTLFADVFGEQPDGVWSAPGRGNLIGEHTDYNGGFVLPFALPHRTYVALRRRDDGRVRLSSAQEPTPWEGTLADVVPGGVAGWPAYVVGVAWALREAGYDVGGFDAAVTSCVPYGAGLSSSAALEASVAVALDAVHGLGLAGPVDAVSDAGRKVLAAACIRAENEMAGAPTGGMDQAASLRAQAGHALLLDCVSLDVRHIPFDLAADDLALLVIDTRAEHQLVDGQYAARRDTCETAARVLGVGTLREVTDLDAALATLAAPGALDGTGQDPAVVARRVRHVVTEIERVREVVDLLDSGRTTAVGPVLTAAHESLRDDYEVSCHELDVAVDSAVQAGALGGRMIGGGFGGSAIALVHASEVEQVAGDVAAAFASEGLRAPGFLVAVAAAPAG</sequence>
<dbReference type="GO" id="GO:0004335">
    <property type="term" value="F:galactokinase activity"/>
    <property type="evidence" value="ECO:0007669"/>
    <property type="project" value="UniProtKB-UniRule"/>
</dbReference>
<dbReference type="NCBIfam" id="TIGR00131">
    <property type="entry name" value="gal_kin"/>
    <property type="match status" value="1"/>
</dbReference>
<dbReference type="Gene3D" id="3.30.230.10">
    <property type="match status" value="1"/>
</dbReference>
<dbReference type="PIRSF" id="PIRSF000530">
    <property type="entry name" value="Galactokinase"/>
    <property type="match status" value="1"/>
</dbReference>
<keyword evidence="7" id="KW-0067">ATP-binding</keyword>
<protein>
    <recommendedName>
        <fullName evidence="11">Galactokinase</fullName>
        <ecNumber evidence="11">2.7.1.6</ecNumber>
    </recommendedName>
</protein>
<evidence type="ECO:0000256" key="9">
    <source>
        <dbReference type="ARBA" id="ARBA00023144"/>
    </source>
</evidence>
<keyword evidence="16" id="KW-1185">Reference proteome</keyword>
<dbReference type="EMBL" id="JAEINH010000013">
    <property type="protein sequence ID" value="MBI9115995.1"/>
    <property type="molecule type" value="Genomic_DNA"/>
</dbReference>
<keyword evidence="6" id="KW-0418">Kinase</keyword>
<evidence type="ECO:0000256" key="6">
    <source>
        <dbReference type="ARBA" id="ARBA00022777"/>
    </source>
</evidence>
<dbReference type="InterPro" id="IPR036554">
    <property type="entry name" value="GHMP_kinase_C_sf"/>
</dbReference>
<dbReference type="RefSeq" id="WP_198734564.1">
    <property type="nucleotide sequence ID" value="NZ_JAEINH010000013.1"/>
</dbReference>
<keyword evidence="10" id="KW-0119">Carbohydrate metabolism</keyword>
<dbReference type="AlphaFoldDB" id="A0A934IDZ7"/>
<organism evidence="15 16">
    <name type="scientific">Sanguibacter suaedae</name>
    <dbReference type="NCBI Taxonomy" id="2795737"/>
    <lineage>
        <taxon>Bacteria</taxon>
        <taxon>Bacillati</taxon>
        <taxon>Actinomycetota</taxon>
        <taxon>Actinomycetes</taxon>
        <taxon>Micrococcales</taxon>
        <taxon>Sanguibacteraceae</taxon>
        <taxon>Sanguibacter</taxon>
    </lineage>
</organism>
<evidence type="ECO:0000256" key="2">
    <source>
        <dbReference type="ARBA" id="ARBA00022490"/>
    </source>
</evidence>
<dbReference type="InterPro" id="IPR006206">
    <property type="entry name" value="Mevalonate/galactokinase"/>
</dbReference>
<dbReference type="SUPFAM" id="SSF55060">
    <property type="entry name" value="GHMP Kinase, C-terminal domain"/>
    <property type="match status" value="1"/>
</dbReference>
<dbReference type="InterPro" id="IPR020568">
    <property type="entry name" value="Ribosomal_Su5_D2-typ_SF"/>
</dbReference>
<evidence type="ECO:0000256" key="1">
    <source>
        <dbReference type="ARBA" id="ARBA00006566"/>
    </source>
</evidence>
<dbReference type="PANTHER" id="PTHR10457:SF7">
    <property type="entry name" value="GALACTOKINASE-RELATED"/>
    <property type="match status" value="1"/>
</dbReference>
<dbReference type="Proteomes" id="UP000602087">
    <property type="component" value="Unassembled WGS sequence"/>
</dbReference>
<keyword evidence="8" id="KW-0460">Magnesium</keyword>
<dbReference type="Pfam" id="PF00288">
    <property type="entry name" value="GHMP_kinases_N"/>
    <property type="match status" value="1"/>
</dbReference>
<dbReference type="PROSITE" id="PS00627">
    <property type="entry name" value="GHMP_KINASES_ATP"/>
    <property type="match status" value="1"/>
</dbReference>
<gene>
    <name evidence="15" type="primary">galK</name>
    <name evidence="15" type="ORF">JAV76_13325</name>
</gene>
<dbReference type="InterPro" id="IPR019741">
    <property type="entry name" value="Galactokinase_CS"/>
</dbReference>